<evidence type="ECO:0000313" key="2">
    <source>
        <dbReference type="EMBL" id="MBC6994116.1"/>
    </source>
</evidence>
<dbReference type="Proteomes" id="UP000650081">
    <property type="component" value="Unassembled WGS sequence"/>
</dbReference>
<dbReference type="GO" id="GO:0016740">
    <property type="term" value="F:transferase activity"/>
    <property type="evidence" value="ECO:0007669"/>
    <property type="project" value="UniProtKB-KW"/>
</dbReference>
<organism evidence="2 3">
    <name type="scientific">Neolewinella lacunae</name>
    <dbReference type="NCBI Taxonomy" id="1517758"/>
    <lineage>
        <taxon>Bacteria</taxon>
        <taxon>Pseudomonadati</taxon>
        <taxon>Bacteroidota</taxon>
        <taxon>Saprospiria</taxon>
        <taxon>Saprospirales</taxon>
        <taxon>Lewinellaceae</taxon>
        <taxon>Neolewinella</taxon>
    </lineage>
</organism>
<evidence type="ECO:0000313" key="3">
    <source>
        <dbReference type="Proteomes" id="UP000650081"/>
    </source>
</evidence>
<gene>
    <name evidence="2" type="ORF">H9S92_08085</name>
</gene>
<keyword evidence="2" id="KW-0808">Transferase</keyword>
<dbReference type="Pfam" id="PF04230">
    <property type="entry name" value="PS_pyruv_trans"/>
    <property type="match status" value="1"/>
</dbReference>
<dbReference type="AlphaFoldDB" id="A0A923PK14"/>
<dbReference type="EMBL" id="JACSIT010000091">
    <property type="protein sequence ID" value="MBC6994116.1"/>
    <property type="molecule type" value="Genomic_DNA"/>
</dbReference>
<keyword evidence="3" id="KW-1185">Reference proteome</keyword>
<accession>A0A923PK14</accession>
<dbReference type="RefSeq" id="WP_187466203.1">
    <property type="nucleotide sequence ID" value="NZ_JACSIT010000091.1"/>
</dbReference>
<reference evidence="2" key="1">
    <citation type="submission" date="2020-08" db="EMBL/GenBank/DDBJ databases">
        <title>Lewinella bacteria from marine environments.</title>
        <authorList>
            <person name="Zhong Y."/>
        </authorList>
    </citation>
    <scope>NUCLEOTIDE SEQUENCE</scope>
    <source>
        <strain evidence="2">KCTC 42187</strain>
    </source>
</reference>
<evidence type="ECO:0000259" key="1">
    <source>
        <dbReference type="Pfam" id="PF04230"/>
    </source>
</evidence>
<proteinExistence type="predicted"/>
<sequence length="386" mass="42385">MRPYYVTLTGSRNNAGDFLIRHRGHALLAAHRPDRAVVDLDGWKTFTDEDLATVNGAAALILLGGPALRKDMYPNVYPLREDLREITAPITTLGAGWHAYPGTWEDSRNYRFTDQTLALLQRCAADGLGLSVRDYRSLNALDRAGIPGGVMTGCPALYVPERIGTPFVGLPAAGPGRVVFSPGVNFVQSPGLAKQAKDLLLRLAAHFGRERLTVAFHHSVEPAVIAAVYGDRPNPFVTQHRALVDWLQAEGIAYEDISGGVDKLLALYQAADFHVGYRVHAHICMSSLRKPSILLTEDGRGRGLKDVLGGVILDTYAFRSPGLRDKIRRKLGRGSFDRFGAFEGLADDVIRIYEYERAHGWPRLGAVVGRVDEQHRAMKGFLQGLP</sequence>
<comment type="caution">
    <text evidence="2">The sequence shown here is derived from an EMBL/GenBank/DDBJ whole genome shotgun (WGS) entry which is preliminary data.</text>
</comment>
<feature type="domain" description="Polysaccharide pyruvyl transferase" evidence="1">
    <location>
        <begin position="14"/>
        <end position="298"/>
    </location>
</feature>
<dbReference type="InterPro" id="IPR007345">
    <property type="entry name" value="Polysacch_pyruvyl_Trfase"/>
</dbReference>
<name>A0A923PK14_9BACT</name>
<protein>
    <submittedName>
        <fullName evidence="2">Polysaccharide pyruvyl transferase family protein</fullName>
    </submittedName>
</protein>